<sequence>VKPPLISVKLNPDPVQDGKPEHFDVSGTLDVDIPASAILNVYYADPNNKTIIGDVSTKPMCTDNCPIKSKTEFKVSDDTKTPSLPDPYAIIVAVSNDQNVLGCAALSTNKNAAEELDGNNGLDGVLDLLFQ</sequence>
<dbReference type="EMBL" id="CAJVPQ010006815">
    <property type="protein sequence ID" value="CAG8689767.1"/>
    <property type="molecule type" value="Genomic_DNA"/>
</dbReference>
<gene>
    <name evidence="1" type="ORF">FCALED_LOCUS12895</name>
</gene>
<comment type="caution">
    <text evidence="1">The sequence shown here is derived from an EMBL/GenBank/DDBJ whole genome shotgun (WGS) entry which is preliminary data.</text>
</comment>
<organism evidence="1 2">
    <name type="scientific">Funneliformis caledonium</name>
    <dbReference type="NCBI Taxonomy" id="1117310"/>
    <lineage>
        <taxon>Eukaryota</taxon>
        <taxon>Fungi</taxon>
        <taxon>Fungi incertae sedis</taxon>
        <taxon>Mucoromycota</taxon>
        <taxon>Glomeromycotina</taxon>
        <taxon>Glomeromycetes</taxon>
        <taxon>Glomerales</taxon>
        <taxon>Glomeraceae</taxon>
        <taxon>Funneliformis</taxon>
    </lineage>
</organism>
<dbReference type="Proteomes" id="UP000789570">
    <property type="component" value="Unassembled WGS sequence"/>
</dbReference>
<feature type="non-terminal residue" evidence="1">
    <location>
        <position position="1"/>
    </location>
</feature>
<evidence type="ECO:0000313" key="1">
    <source>
        <dbReference type="EMBL" id="CAG8689767.1"/>
    </source>
</evidence>
<proteinExistence type="predicted"/>
<dbReference type="OrthoDB" id="2448074at2759"/>
<protein>
    <submittedName>
        <fullName evidence="1">6775_t:CDS:1</fullName>
    </submittedName>
</protein>
<reference evidence="1" key="1">
    <citation type="submission" date="2021-06" db="EMBL/GenBank/DDBJ databases">
        <authorList>
            <person name="Kallberg Y."/>
            <person name="Tangrot J."/>
            <person name="Rosling A."/>
        </authorList>
    </citation>
    <scope>NUCLEOTIDE SEQUENCE</scope>
    <source>
        <strain evidence="1">UK204</strain>
    </source>
</reference>
<keyword evidence="2" id="KW-1185">Reference proteome</keyword>
<name>A0A9N9EQZ8_9GLOM</name>
<dbReference type="AlphaFoldDB" id="A0A9N9EQZ8"/>
<accession>A0A9N9EQZ8</accession>
<evidence type="ECO:0000313" key="2">
    <source>
        <dbReference type="Proteomes" id="UP000789570"/>
    </source>
</evidence>